<reference evidence="1 2" key="1">
    <citation type="submission" date="2015-11" db="EMBL/GenBank/DDBJ databases">
        <title>Exploring the genomic traits of fungus-feeding bacterial genus Collimonas.</title>
        <authorList>
            <person name="Song C."/>
            <person name="Schmidt R."/>
            <person name="de Jager V."/>
            <person name="Krzyzanowska D."/>
            <person name="Jongedijk E."/>
            <person name="Cankar K."/>
            <person name="Beekwilder J."/>
            <person name="van Veen A."/>
            <person name="de Boer W."/>
            <person name="van Veen J.A."/>
            <person name="Garbeva P."/>
        </authorList>
    </citation>
    <scope>NUCLEOTIDE SEQUENCE [LARGE SCALE GENOMIC DNA]</scope>
    <source>
        <strain evidence="1 2">Ter282</strain>
    </source>
</reference>
<dbReference type="AlphaFoldDB" id="A0A127QJ53"/>
<dbReference type="EMBL" id="CP013235">
    <property type="protein sequence ID" value="AMP10026.1"/>
    <property type="molecule type" value="Genomic_DNA"/>
</dbReference>
<dbReference type="SUPFAM" id="SSF53137">
    <property type="entry name" value="Translational machinery components"/>
    <property type="match status" value="1"/>
</dbReference>
<proteinExistence type="predicted"/>
<organism evidence="1 2">
    <name type="scientific">Collimonas arenae</name>
    <dbReference type="NCBI Taxonomy" id="279058"/>
    <lineage>
        <taxon>Bacteria</taxon>
        <taxon>Pseudomonadati</taxon>
        <taxon>Pseudomonadota</taxon>
        <taxon>Betaproteobacteria</taxon>
        <taxon>Burkholderiales</taxon>
        <taxon>Oxalobacteraceae</taxon>
        <taxon>Collimonas</taxon>
    </lineage>
</organism>
<dbReference type="Proteomes" id="UP000071778">
    <property type="component" value="Chromosome"/>
</dbReference>
<gene>
    <name evidence="1" type="ORF">CAter282_2276</name>
</gene>
<name>A0A127QJ53_9BURK</name>
<accession>A0A127QJ53</accession>
<dbReference type="PATRIC" id="fig|279058.18.peg.2243"/>
<keyword evidence="2" id="KW-1185">Reference proteome</keyword>
<evidence type="ECO:0000313" key="2">
    <source>
        <dbReference type="Proteomes" id="UP000071778"/>
    </source>
</evidence>
<sequence>MHSRHANPYAAESHSRIPDAVEQAPYFDAIANALPQAGQILITGPGLEKMAFVKHVLRHKHQLAKKIVGVETVNHPDDPQLQTLARKHFLKADFLL</sequence>
<protein>
    <submittedName>
        <fullName evidence="1">Uncharacterized protein</fullName>
    </submittedName>
</protein>
<evidence type="ECO:0000313" key="1">
    <source>
        <dbReference type="EMBL" id="AMP10026.1"/>
    </source>
</evidence>